<dbReference type="PANTHER" id="PTHR37469">
    <property type="entry name" value="CELLOBIONIC ACID PHOSPHORYLASE-RELATED"/>
    <property type="match status" value="1"/>
</dbReference>
<evidence type="ECO:0000259" key="4">
    <source>
        <dbReference type="Pfam" id="PF17167"/>
    </source>
</evidence>
<dbReference type="GO" id="GO:0005975">
    <property type="term" value="P:carbohydrate metabolic process"/>
    <property type="evidence" value="ECO:0007669"/>
    <property type="project" value="InterPro"/>
</dbReference>
<keyword evidence="1" id="KW-0328">Glycosyltransferase</keyword>
<name>A0A7V2F5S2_RHOMR</name>
<dbReference type="Gene3D" id="2.60.420.10">
    <property type="entry name" value="Maltose phosphorylase, domain 3"/>
    <property type="match status" value="1"/>
</dbReference>
<dbReference type="SUPFAM" id="SSF48208">
    <property type="entry name" value="Six-hairpin glycosidases"/>
    <property type="match status" value="1"/>
</dbReference>
<dbReference type="Gene3D" id="2.70.98.40">
    <property type="entry name" value="Glycoside hydrolase, family 65, N-terminal domain"/>
    <property type="match status" value="2"/>
</dbReference>
<reference evidence="5" key="1">
    <citation type="journal article" date="2020" name="mSystems">
        <title>Genome- and Community-Level Interaction Insights into Carbon Utilization and Element Cycling Functions of Hydrothermarchaeota in Hydrothermal Sediment.</title>
        <authorList>
            <person name="Zhou Z."/>
            <person name="Liu Y."/>
            <person name="Xu W."/>
            <person name="Pan J."/>
            <person name="Luo Z.H."/>
            <person name="Li M."/>
        </authorList>
    </citation>
    <scope>NUCLEOTIDE SEQUENCE [LARGE SCALE GENOMIC DNA]</scope>
    <source>
        <strain evidence="5">SpSt-143</strain>
    </source>
</reference>
<dbReference type="GO" id="GO:0016757">
    <property type="term" value="F:glycosyltransferase activity"/>
    <property type="evidence" value="ECO:0007669"/>
    <property type="project" value="UniProtKB-KW"/>
</dbReference>
<dbReference type="InterPro" id="IPR037824">
    <property type="entry name" value="GH94N_2_NdvB"/>
</dbReference>
<feature type="domain" description="Glycosyl hydrolase 94 catalytic" evidence="4">
    <location>
        <begin position="619"/>
        <end position="1041"/>
    </location>
</feature>
<gene>
    <name evidence="5" type="ORF">ENO59_04775</name>
</gene>
<dbReference type="InterPro" id="IPR008928">
    <property type="entry name" value="6-hairpin_glycosidase_sf"/>
</dbReference>
<dbReference type="SMART" id="SM01068">
    <property type="entry name" value="CBM_X"/>
    <property type="match status" value="1"/>
</dbReference>
<dbReference type="EMBL" id="DSGB01000004">
    <property type="protein sequence ID" value="HER95814.1"/>
    <property type="molecule type" value="Genomic_DNA"/>
</dbReference>
<dbReference type="InterPro" id="IPR011013">
    <property type="entry name" value="Gal_mutarotase_sf_dom"/>
</dbReference>
<organism evidence="5">
    <name type="scientific">Rhodothermus marinus</name>
    <name type="common">Rhodothermus obamensis</name>
    <dbReference type="NCBI Taxonomy" id="29549"/>
    <lineage>
        <taxon>Bacteria</taxon>
        <taxon>Pseudomonadati</taxon>
        <taxon>Rhodothermota</taxon>
        <taxon>Rhodothermia</taxon>
        <taxon>Rhodothermales</taxon>
        <taxon>Rhodothermaceae</taxon>
        <taxon>Rhodothermus</taxon>
    </lineage>
</organism>
<dbReference type="InterPro" id="IPR012341">
    <property type="entry name" value="6hp_glycosidase-like_sf"/>
</dbReference>
<dbReference type="InterPro" id="IPR010383">
    <property type="entry name" value="Glyco_hydrolase_94_b-supersand"/>
</dbReference>
<dbReference type="PANTHER" id="PTHR37469:SF2">
    <property type="entry name" value="CELLOBIONIC ACID PHOSPHORYLASE"/>
    <property type="match status" value="1"/>
</dbReference>
<keyword evidence="2 5" id="KW-0808">Transferase</keyword>
<sequence>MLFALPQWLDEANWINRSGWLLRQGKLWSFLGDDGGGGLGWEQMLLTRWHPDPAAPEVGYFFYIRDLETRRYWSAGLRPSGWQPETYTLYQGPECWRLVRQDGGLELMLEVWLCEMMEVRRLRLINHTSCTRHLEVTSYAEPVLTDPYVDACHPAFGKLFMQTAALPDGLAVWRRARSPEEPSRTLVHLIYGHEGKLTWETDRRRFLGRGHTLRIPEALSGPFRLSETTGNVLDPILCLRTQIVLRPQGSKELHFGMGMLEDHYALPVHLEQFRCSLTQLGPSRKGQRRKIFAAVQHFRSAPYRSATPEGVGPLPTAPLVYDNGWGGFTETGDAYVVRLRPKTEGTLALPPMPWVNVVANEQAGFIVTERGGGYTWTRNSRTNRLTPWYNDPVADPCGEALYLRDEVVGVYWSPLPAPAPVAAPYEVTHGMGYTRFRHHSQALAQEVCCFVPRGAPVKLICLRLHNQSLQPRLLSVFYVARWVLGETLSDRAGIRTRYSPTNRMILAEKEGRPVAFMACAAPEAAAVWASGDGRSFFGAAGRPEAPEALTHHRHLKARFGDSLDPCAALQVQLSLSPGAQAEVIFLLGEAVSQAEAGRLAQAYSQPEQVAQALAEVQQFWAELHGRLQVQTPCAALNLMANGWLLYQTVSCRLWARSSYYQAGGAFGFRDQLQDAAALVYVRPDWTRQQLLLHAAHQFPEGDVLHWWHPEGLGVRTLFSDDRLWLPYLALHYLQVTGDEALLEVPVPFVQGPLLPPGVTEQIVHPTAGPVASFFEHCLRAIDCSLETGPHGLPLMGSGDWNDGMSRIGIEGRGESVWLGFLLYAVLDGFIPLCKQRGEQERAARYQAHREQLRQALEAAGWDGAWYRRAYFDDGTPLGTREGPACQIDALVQAWAVLSGVASRERAQQAFAAVETYLIDPAARLVRLLTPPFEDMHPHPGYIQGYIPGVRENGGQYTHAALWVVQALARMGQLDRATELLTWISPVTRTKTPDDLGCYQVEPYVLAADIYAEPPHTGRGGWTWYTGSAGWMYRVLLEEIIGFGIEAGRWLTLRLSWPKAWPGYRLTYRHPQSNTEYHIEARREGTQPHVWLDGQALRFASTHVRIPLVQDGASHHVVLTLPVI</sequence>
<comment type="caution">
    <text evidence="5">The sequence shown here is derived from an EMBL/GenBank/DDBJ whole genome shotgun (WGS) entry which is preliminary data.</text>
</comment>
<dbReference type="GO" id="GO:0030246">
    <property type="term" value="F:carbohydrate binding"/>
    <property type="evidence" value="ECO:0007669"/>
    <property type="project" value="InterPro"/>
</dbReference>
<dbReference type="Gene3D" id="1.50.10.10">
    <property type="match status" value="1"/>
</dbReference>
<feature type="domain" description="Glycosyl hydrolase 94 supersandwich" evidence="3">
    <location>
        <begin position="350"/>
        <end position="606"/>
    </location>
</feature>
<protein>
    <submittedName>
        <fullName evidence="5">Glycosyl transferase</fullName>
    </submittedName>
</protein>
<dbReference type="Pfam" id="PF17167">
    <property type="entry name" value="Glyco_hydro_94"/>
    <property type="match status" value="1"/>
</dbReference>
<dbReference type="AlphaFoldDB" id="A0A7V2F5S2"/>
<dbReference type="SUPFAM" id="SSF74650">
    <property type="entry name" value="Galactose mutarotase-like"/>
    <property type="match status" value="2"/>
</dbReference>
<accession>A0A7V2F5S2</accession>
<dbReference type="InterPro" id="IPR052047">
    <property type="entry name" value="GH94_Enzymes"/>
</dbReference>
<evidence type="ECO:0000313" key="5">
    <source>
        <dbReference type="EMBL" id="HER95814.1"/>
    </source>
</evidence>
<dbReference type="CDD" id="cd11756">
    <property type="entry name" value="GH94N_ChvB_NdvB_1_like"/>
    <property type="match status" value="1"/>
</dbReference>
<feature type="domain" description="Glycosyl hydrolase 94 supersandwich" evidence="3">
    <location>
        <begin position="22"/>
        <end position="263"/>
    </location>
</feature>
<evidence type="ECO:0000256" key="1">
    <source>
        <dbReference type="ARBA" id="ARBA00022676"/>
    </source>
</evidence>
<evidence type="ECO:0000256" key="2">
    <source>
        <dbReference type="ARBA" id="ARBA00022679"/>
    </source>
</evidence>
<dbReference type="InterPro" id="IPR037018">
    <property type="entry name" value="GH65_N"/>
</dbReference>
<dbReference type="Pfam" id="PF06165">
    <property type="entry name" value="GH94_b-supersand"/>
    <property type="match status" value="2"/>
</dbReference>
<evidence type="ECO:0000259" key="3">
    <source>
        <dbReference type="Pfam" id="PF06165"/>
    </source>
</evidence>
<proteinExistence type="predicted"/>
<dbReference type="InterPro" id="IPR033432">
    <property type="entry name" value="GH94_catalytic"/>
</dbReference>